<proteinExistence type="predicted"/>
<reference evidence="2 3" key="1">
    <citation type="submission" date="2020-05" db="EMBL/GenBank/DDBJ databases">
        <title>Erythrobacter mangrovi sp. nov., isolated from rhizosphere soil of mangrove plant (Kandelia candel).</title>
        <authorList>
            <person name="Ye Y.H."/>
        </authorList>
    </citation>
    <scope>NUCLEOTIDE SEQUENCE [LARGE SCALE GENOMIC DNA]</scope>
    <source>
        <strain evidence="2 3">EB310</strain>
    </source>
</reference>
<accession>A0A7D4BBE0</accession>
<dbReference type="KEGG" id="emv:HQR01_10795"/>
<name>A0A7D4BBE0_9SPHN</name>
<evidence type="ECO:0000256" key="1">
    <source>
        <dbReference type="SAM" id="Phobius"/>
    </source>
</evidence>
<gene>
    <name evidence="2" type="ORF">HQR01_10795</name>
</gene>
<evidence type="ECO:0000313" key="2">
    <source>
        <dbReference type="EMBL" id="QKG71806.1"/>
    </source>
</evidence>
<keyword evidence="1" id="KW-1133">Transmembrane helix</keyword>
<dbReference type="RefSeq" id="WP_173214874.1">
    <property type="nucleotide sequence ID" value="NZ_CP053921.1"/>
</dbReference>
<feature type="transmembrane region" description="Helical" evidence="1">
    <location>
        <begin position="60"/>
        <end position="81"/>
    </location>
</feature>
<dbReference type="EMBL" id="CP053921">
    <property type="protein sequence ID" value="QKG71806.1"/>
    <property type="molecule type" value="Genomic_DNA"/>
</dbReference>
<sequence length="100" mass="10523">MFLETLTQQRAYAAPAAEARNNEALLAYLREHLTPREVHMFGLEPAETSEETPPLPATRLLSGLGASFATTLLFVLVGFLATLGLPDGGLVTAAGTAVIA</sequence>
<evidence type="ECO:0000313" key="3">
    <source>
        <dbReference type="Proteomes" id="UP000504693"/>
    </source>
</evidence>
<keyword evidence="3" id="KW-1185">Reference proteome</keyword>
<keyword evidence="1" id="KW-0472">Membrane</keyword>
<keyword evidence="1" id="KW-0812">Transmembrane</keyword>
<dbReference type="Proteomes" id="UP000504693">
    <property type="component" value="Chromosome"/>
</dbReference>
<protein>
    <submittedName>
        <fullName evidence="2">Uncharacterized protein</fullName>
    </submittedName>
</protein>
<organism evidence="2 3">
    <name type="scientific">Erythrobacter mangrovi</name>
    <dbReference type="NCBI Taxonomy" id="2739433"/>
    <lineage>
        <taxon>Bacteria</taxon>
        <taxon>Pseudomonadati</taxon>
        <taxon>Pseudomonadota</taxon>
        <taxon>Alphaproteobacteria</taxon>
        <taxon>Sphingomonadales</taxon>
        <taxon>Erythrobacteraceae</taxon>
        <taxon>Erythrobacter/Porphyrobacter group</taxon>
        <taxon>Erythrobacter</taxon>
    </lineage>
</organism>
<dbReference type="AlphaFoldDB" id="A0A7D4BBE0"/>